<dbReference type="InterPro" id="IPR044925">
    <property type="entry name" value="His-Me_finger_sf"/>
</dbReference>
<keyword evidence="3 10" id="KW-0540">Nuclease</keyword>
<dbReference type="Gene3D" id="3.40.570.10">
    <property type="entry name" value="Extracellular Endonuclease, subunit A"/>
    <property type="match status" value="1"/>
</dbReference>
<dbReference type="Pfam" id="PF01223">
    <property type="entry name" value="Endonuclease_NS"/>
    <property type="match status" value="1"/>
</dbReference>
<reference evidence="13 14" key="1">
    <citation type="submission" date="2013-08" db="EMBL/GenBank/DDBJ databases">
        <authorList>
            <person name="Durkin A.S."/>
            <person name="Haft D.R."/>
            <person name="McCorrison J."/>
            <person name="Torralba M."/>
            <person name="Gillis M."/>
            <person name="Haft D.H."/>
            <person name="Methe B."/>
            <person name="Sutton G."/>
            <person name="Nelson K.E."/>
        </authorList>
    </citation>
    <scope>NUCLEOTIDE SEQUENCE [LARGE SCALE GENOMIC DNA]</scope>
    <source>
        <strain evidence="13 14">F0067</strain>
    </source>
</reference>
<dbReference type="RefSeq" id="WP_021589058.1">
    <property type="nucleotide sequence ID" value="NZ_AWEY01000008.1"/>
</dbReference>
<dbReference type="GO" id="GO:0016787">
    <property type="term" value="F:hydrolase activity"/>
    <property type="evidence" value="ECO:0007669"/>
    <property type="project" value="UniProtKB-KW"/>
</dbReference>
<dbReference type="EC" id="3.1.30.-" evidence="10"/>
<feature type="binding site" evidence="9">
    <location>
        <position position="168"/>
    </location>
    <ligand>
        <name>Mg(2+)</name>
        <dbReference type="ChEBI" id="CHEBI:18420"/>
        <note>catalytic</note>
    </ligand>
</feature>
<evidence type="ECO:0000256" key="8">
    <source>
        <dbReference type="PIRSR" id="PIRSR640255-1"/>
    </source>
</evidence>
<feature type="active site" description="Proton acceptor" evidence="8">
    <location>
        <position position="137"/>
    </location>
</feature>
<evidence type="ECO:0000313" key="13">
    <source>
        <dbReference type="EMBL" id="ERK39929.1"/>
    </source>
</evidence>
<accession>U2P8A0</accession>
<dbReference type="PANTHER" id="PTHR13966">
    <property type="entry name" value="ENDONUCLEASE RELATED"/>
    <property type="match status" value="1"/>
</dbReference>
<comment type="cofactor">
    <cofactor evidence="1 10">
        <name>Mg(2+)</name>
        <dbReference type="ChEBI" id="CHEBI:18420"/>
    </cofactor>
</comment>
<dbReference type="CDD" id="cd00091">
    <property type="entry name" value="NUC"/>
    <property type="match status" value="1"/>
</dbReference>
<feature type="domain" description="DNA/RNA non-specific endonuclease/pyrophosphatase/phosphodiesterase" evidence="12">
    <location>
        <begin position="74"/>
        <end position="268"/>
    </location>
</feature>
<dbReference type="GO" id="GO:0003676">
    <property type="term" value="F:nucleic acid binding"/>
    <property type="evidence" value="ECO:0007669"/>
    <property type="project" value="InterPro"/>
</dbReference>
<comment type="similarity">
    <text evidence="2 10">Belongs to the DNA/RNA non-specific endonuclease family.</text>
</comment>
<dbReference type="PANTHER" id="PTHR13966:SF5">
    <property type="entry name" value="ENDONUCLEASE G, MITOCHONDRIAL"/>
    <property type="match status" value="1"/>
</dbReference>
<keyword evidence="14" id="KW-1185">Reference proteome</keyword>
<dbReference type="SMART" id="SM00892">
    <property type="entry name" value="Endonuclease_NS"/>
    <property type="match status" value="1"/>
</dbReference>
<gene>
    <name evidence="13" type="ORF">HMPREF9135_0318</name>
</gene>
<evidence type="ECO:0000256" key="9">
    <source>
        <dbReference type="PIRSR" id="PIRSR640255-2"/>
    </source>
</evidence>
<proteinExistence type="inferred from homology"/>
<dbReference type="InterPro" id="IPR044929">
    <property type="entry name" value="DNA/RNA_non-sp_Endonuclease_sf"/>
</dbReference>
<sequence>MKHCATFLGLLAFLTGLGSCNLSSPRGHRPLMAGIQPSPAAAEAAAQVSPAVETDFDSLLPRVQKAGTPSQVLRREGYVVSYNKDNRIANWVMWHLTADRTSGPFKRDGAKFLTDPEADGPQVTTYDYMRSGYDRGHLCPSGDNKWSRRAQEESFLLTNICPQNHQLNAGDWNEMELQCRRWARRYGDIYVVAGPVLLNKRHKTVGRAKVVVPEAFYKVVLCLRGKPKAIGFIYRNEPGNRPKGDYVNSVDEVERITRIDFFPGLPDKVEHMVESRQDLSEW</sequence>
<dbReference type="InterPro" id="IPR020821">
    <property type="entry name" value="ENPP1-3/EXOG-like_nuc-like"/>
</dbReference>
<organism evidence="13 14">
    <name type="scientific">Segatella baroniae F0067</name>
    <dbReference type="NCBI Taxonomy" id="1115809"/>
    <lineage>
        <taxon>Bacteria</taxon>
        <taxon>Pseudomonadati</taxon>
        <taxon>Bacteroidota</taxon>
        <taxon>Bacteroidia</taxon>
        <taxon>Bacteroidales</taxon>
        <taxon>Prevotellaceae</taxon>
        <taxon>Segatella</taxon>
    </lineage>
</organism>
<keyword evidence="5 10" id="KW-0255">Endonuclease</keyword>
<dbReference type="AlphaFoldDB" id="U2P8A0"/>
<evidence type="ECO:0000256" key="3">
    <source>
        <dbReference type="ARBA" id="ARBA00022722"/>
    </source>
</evidence>
<keyword evidence="6 10" id="KW-0378">Hydrolase</keyword>
<comment type="caution">
    <text evidence="13">The sequence shown here is derived from an EMBL/GenBank/DDBJ whole genome shotgun (WGS) entry which is preliminary data.</text>
</comment>
<evidence type="ECO:0000256" key="4">
    <source>
        <dbReference type="ARBA" id="ARBA00022723"/>
    </source>
</evidence>
<dbReference type="Proteomes" id="UP000016648">
    <property type="component" value="Unassembled WGS sequence"/>
</dbReference>
<dbReference type="SMART" id="SM00477">
    <property type="entry name" value="NUC"/>
    <property type="match status" value="1"/>
</dbReference>
<protein>
    <recommendedName>
        <fullName evidence="10">Endonuclease</fullName>
        <ecNumber evidence="10">3.1.30.-</ecNumber>
    </recommendedName>
</protein>
<dbReference type="SUPFAM" id="SSF54060">
    <property type="entry name" value="His-Me finger endonucleases"/>
    <property type="match status" value="1"/>
</dbReference>
<dbReference type="InterPro" id="IPR040255">
    <property type="entry name" value="Non-specific_endonuclease"/>
</dbReference>
<evidence type="ECO:0000256" key="5">
    <source>
        <dbReference type="ARBA" id="ARBA00022759"/>
    </source>
</evidence>
<dbReference type="PROSITE" id="PS01070">
    <property type="entry name" value="NUCLEASE_NON_SPEC"/>
    <property type="match status" value="1"/>
</dbReference>
<keyword evidence="4 9" id="KW-0479">Metal-binding</keyword>
<evidence type="ECO:0000256" key="6">
    <source>
        <dbReference type="ARBA" id="ARBA00022801"/>
    </source>
</evidence>
<evidence type="ECO:0000256" key="10">
    <source>
        <dbReference type="RuleBase" id="RU366055"/>
    </source>
</evidence>
<dbReference type="EMBL" id="AWEY01000008">
    <property type="protein sequence ID" value="ERK39929.1"/>
    <property type="molecule type" value="Genomic_DNA"/>
</dbReference>
<dbReference type="PATRIC" id="fig|1115809.3.peg.802"/>
<dbReference type="PROSITE" id="PS51257">
    <property type="entry name" value="PROKAR_LIPOPROTEIN"/>
    <property type="match status" value="1"/>
</dbReference>
<evidence type="ECO:0000259" key="12">
    <source>
        <dbReference type="SMART" id="SM00892"/>
    </source>
</evidence>
<evidence type="ECO:0000256" key="2">
    <source>
        <dbReference type="ARBA" id="ARBA00010052"/>
    </source>
</evidence>
<dbReference type="InterPro" id="IPR001604">
    <property type="entry name" value="Endo_G_ENPP1-like_dom"/>
</dbReference>
<dbReference type="InterPro" id="IPR018524">
    <property type="entry name" value="DNA/RNA_endonuclease_AS"/>
</dbReference>
<keyword evidence="7" id="KW-0460">Magnesium</keyword>
<evidence type="ECO:0000256" key="1">
    <source>
        <dbReference type="ARBA" id="ARBA00001946"/>
    </source>
</evidence>
<dbReference type="GO" id="GO:0046872">
    <property type="term" value="F:metal ion binding"/>
    <property type="evidence" value="ECO:0007669"/>
    <property type="project" value="UniProtKB-KW"/>
</dbReference>
<name>U2P8A0_9BACT</name>
<feature type="domain" description="ENPP1-3/EXOG-like endonuclease/phosphodiesterase" evidence="11">
    <location>
        <begin position="75"/>
        <end position="268"/>
    </location>
</feature>
<evidence type="ECO:0000256" key="7">
    <source>
        <dbReference type="ARBA" id="ARBA00022842"/>
    </source>
</evidence>
<evidence type="ECO:0000259" key="11">
    <source>
        <dbReference type="SMART" id="SM00477"/>
    </source>
</evidence>
<evidence type="ECO:0000313" key="14">
    <source>
        <dbReference type="Proteomes" id="UP000016648"/>
    </source>
</evidence>
<dbReference type="GO" id="GO:0004519">
    <property type="term" value="F:endonuclease activity"/>
    <property type="evidence" value="ECO:0007669"/>
    <property type="project" value="UniProtKB-UniRule"/>
</dbReference>